<organism evidence="4 5">
    <name type="scientific">Reticulomyxa filosa</name>
    <dbReference type="NCBI Taxonomy" id="46433"/>
    <lineage>
        <taxon>Eukaryota</taxon>
        <taxon>Sar</taxon>
        <taxon>Rhizaria</taxon>
        <taxon>Retaria</taxon>
        <taxon>Foraminifera</taxon>
        <taxon>Monothalamids</taxon>
        <taxon>Reticulomyxidae</taxon>
        <taxon>Reticulomyxa</taxon>
    </lineage>
</organism>
<dbReference type="PROSITE" id="PS50082">
    <property type="entry name" value="WD_REPEATS_2"/>
    <property type="match status" value="1"/>
</dbReference>
<dbReference type="SMART" id="SM00320">
    <property type="entry name" value="WD40"/>
    <property type="match status" value="2"/>
</dbReference>
<sequence length="138" mass="16049">MYSFFVYCVKFLSYSSSKYHLHNKQLQIFNRHANGVCGIKFSSFNDSRYLCSGSYDNIIRLWDVETSKPLHIFNRNGYGVLCVDISSLQSNGSCDNIINQFHVIKGDDGNGEIIFLKFSQLKKDEKKRKINEYIINLR</sequence>
<accession>X6LGK4</accession>
<dbReference type="PROSITE" id="PS00678">
    <property type="entry name" value="WD_REPEATS_1"/>
    <property type="match status" value="1"/>
</dbReference>
<keyword evidence="1 3" id="KW-0853">WD repeat</keyword>
<gene>
    <name evidence="4" type="ORF">RFI_36721</name>
</gene>
<evidence type="ECO:0000313" key="5">
    <source>
        <dbReference type="Proteomes" id="UP000023152"/>
    </source>
</evidence>
<dbReference type="AlphaFoldDB" id="X6LGK4"/>
<dbReference type="InterPro" id="IPR015943">
    <property type="entry name" value="WD40/YVTN_repeat-like_dom_sf"/>
</dbReference>
<dbReference type="Proteomes" id="UP000023152">
    <property type="component" value="Unassembled WGS sequence"/>
</dbReference>
<dbReference type="InterPro" id="IPR036322">
    <property type="entry name" value="WD40_repeat_dom_sf"/>
</dbReference>
<feature type="repeat" description="WD" evidence="3">
    <location>
        <begin position="29"/>
        <end position="72"/>
    </location>
</feature>
<name>X6LGK4_RETFI</name>
<dbReference type="PROSITE" id="PS50294">
    <property type="entry name" value="WD_REPEATS_REGION"/>
    <property type="match status" value="1"/>
</dbReference>
<protein>
    <submittedName>
        <fullName evidence="4">WD repeat-containing protein</fullName>
    </submittedName>
</protein>
<keyword evidence="5" id="KW-1185">Reference proteome</keyword>
<keyword evidence="2" id="KW-0677">Repeat</keyword>
<proteinExistence type="predicted"/>
<evidence type="ECO:0000256" key="1">
    <source>
        <dbReference type="ARBA" id="ARBA00022574"/>
    </source>
</evidence>
<dbReference type="EMBL" id="ASPP01040181">
    <property type="protein sequence ID" value="ETO00719.1"/>
    <property type="molecule type" value="Genomic_DNA"/>
</dbReference>
<dbReference type="InterPro" id="IPR019775">
    <property type="entry name" value="WD40_repeat_CS"/>
</dbReference>
<evidence type="ECO:0000256" key="3">
    <source>
        <dbReference type="PROSITE-ProRule" id="PRU00221"/>
    </source>
</evidence>
<dbReference type="InterPro" id="IPR001680">
    <property type="entry name" value="WD40_rpt"/>
</dbReference>
<dbReference type="SUPFAM" id="SSF50978">
    <property type="entry name" value="WD40 repeat-like"/>
    <property type="match status" value="1"/>
</dbReference>
<dbReference type="Pfam" id="PF00400">
    <property type="entry name" value="WD40"/>
    <property type="match status" value="1"/>
</dbReference>
<dbReference type="Gene3D" id="2.130.10.10">
    <property type="entry name" value="YVTN repeat-like/Quinoprotein amine dehydrogenase"/>
    <property type="match status" value="1"/>
</dbReference>
<comment type="caution">
    <text evidence="4">The sequence shown here is derived from an EMBL/GenBank/DDBJ whole genome shotgun (WGS) entry which is preliminary data.</text>
</comment>
<evidence type="ECO:0000256" key="2">
    <source>
        <dbReference type="ARBA" id="ARBA00022737"/>
    </source>
</evidence>
<evidence type="ECO:0000313" key="4">
    <source>
        <dbReference type="EMBL" id="ETO00719.1"/>
    </source>
</evidence>
<reference evidence="4 5" key="1">
    <citation type="journal article" date="2013" name="Curr. Biol.">
        <title>The Genome of the Foraminiferan Reticulomyxa filosa.</title>
        <authorList>
            <person name="Glockner G."/>
            <person name="Hulsmann N."/>
            <person name="Schleicher M."/>
            <person name="Noegel A.A."/>
            <person name="Eichinger L."/>
            <person name="Gallinger C."/>
            <person name="Pawlowski J."/>
            <person name="Sierra R."/>
            <person name="Euteneuer U."/>
            <person name="Pillet L."/>
            <person name="Moustafa A."/>
            <person name="Platzer M."/>
            <person name="Groth M."/>
            <person name="Szafranski K."/>
            <person name="Schliwa M."/>
        </authorList>
    </citation>
    <scope>NUCLEOTIDE SEQUENCE [LARGE SCALE GENOMIC DNA]</scope>
</reference>